<dbReference type="GO" id="GO:0005576">
    <property type="term" value="C:extracellular region"/>
    <property type="evidence" value="ECO:0007669"/>
    <property type="project" value="UniProtKB-SubCell"/>
</dbReference>
<dbReference type="InterPro" id="IPR014044">
    <property type="entry name" value="CAP_dom"/>
</dbReference>
<gene>
    <name evidence="3" type="primary">GLIPR2</name>
    <name evidence="3" type="ORF">CM83_99239</name>
</gene>
<dbReference type="InterPro" id="IPR035940">
    <property type="entry name" value="CAP_sf"/>
</dbReference>
<evidence type="ECO:0000259" key="2">
    <source>
        <dbReference type="SMART" id="SM00198"/>
    </source>
</evidence>
<dbReference type="InterPro" id="IPR001283">
    <property type="entry name" value="CRISP-related"/>
</dbReference>
<reference evidence="3" key="2">
    <citation type="submission" date="2014-07" db="EMBL/GenBank/DDBJ databases">
        <authorList>
            <person name="Hull J."/>
        </authorList>
    </citation>
    <scope>NUCLEOTIDE SEQUENCE</scope>
</reference>
<accession>A0A0A9XPP6</accession>
<evidence type="ECO:0000256" key="1">
    <source>
        <dbReference type="SAM" id="MobiDB-lite"/>
    </source>
</evidence>
<dbReference type="Gene3D" id="3.40.33.10">
    <property type="entry name" value="CAP"/>
    <property type="match status" value="1"/>
</dbReference>
<feature type="region of interest" description="Disordered" evidence="1">
    <location>
        <begin position="1"/>
        <end position="58"/>
    </location>
</feature>
<feature type="compositionally biased region" description="Basic and acidic residues" evidence="1">
    <location>
        <begin position="37"/>
        <end position="53"/>
    </location>
</feature>
<feature type="domain" description="SCP" evidence="2">
    <location>
        <begin position="138"/>
        <end position="282"/>
    </location>
</feature>
<dbReference type="SUPFAM" id="SSF55797">
    <property type="entry name" value="PR-1-like"/>
    <property type="match status" value="1"/>
</dbReference>
<reference evidence="3" key="1">
    <citation type="journal article" date="2014" name="PLoS ONE">
        <title>Transcriptome-Based Identification of ABC Transporters in the Western Tarnished Plant Bug Lygus hesperus.</title>
        <authorList>
            <person name="Hull J.J."/>
            <person name="Chaney K."/>
            <person name="Geib S.M."/>
            <person name="Fabrick J.A."/>
            <person name="Brent C.S."/>
            <person name="Walsh D."/>
            <person name="Lavine L.C."/>
        </authorList>
    </citation>
    <scope>NUCLEOTIDE SEQUENCE</scope>
</reference>
<dbReference type="PANTHER" id="PTHR10334">
    <property type="entry name" value="CYSTEINE-RICH SECRETORY PROTEIN-RELATED"/>
    <property type="match status" value="1"/>
</dbReference>
<organism evidence="3">
    <name type="scientific">Lygus hesperus</name>
    <name type="common">Western plant bug</name>
    <dbReference type="NCBI Taxonomy" id="30085"/>
    <lineage>
        <taxon>Eukaryota</taxon>
        <taxon>Metazoa</taxon>
        <taxon>Ecdysozoa</taxon>
        <taxon>Arthropoda</taxon>
        <taxon>Hexapoda</taxon>
        <taxon>Insecta</taxon>
        <taxon>Pterygota</taxon>
        <taxon>Neoptera</taxon>
        <taxon>Paraneoptera</taxon>
        <taxon>Hemiptera</taxon>
        <taxon>Heteroptera</taxon>
        <taxon>Panheteroptera</taxon>
        <taxon>Cimicomorpha</taxon>
        <taxon>Miridae</taxon>
        <taxon>Mirini</taxon>
        <taxon>Lygus</taxon>
    </lineage>
</organism>
<name>A0A0A9XPP6_LYGHE</name>
<dbReference type="AlphaFoldDB" id="A0A0A9XPP6"/>
<dbReference type="Pfam" id="PF00188">
    <property type="entry name" value="CAP"/>
    <property type="match status" value="1"/>
</dbReference>
<dbReference type="SMART" id="SM00198">
    <property type="entry name" value="SCP"/>
    <property type="match status" value="1"/>
</dbReference>
<feature type="non-terminal residue" evidence="3">
    <location>
        <position position="291"/>
    </location>
</feature>
<sequence length="291" mass="32442">MSNLLVHNMGMSHSARKATSSPNPSMKTPSDRLGPSNDKKCLPKDKSPTKDRCSTSSTARRVCVAREDACDNKKKYPDKLENNQFIERSKKTCESPEAAKRRKRQELRATYPLMDTLTQKERHKLLNIGAVLPLSGSSFTNAMLKIHNSYRADHGVPPLKLNKEMSKIAQLRADGLVGFCARTSKSIKDIPSVPSIVSENVFDKVSDNRVVASAALACSHWYACAEHYDYTHLNHKKPGKRAITFMNMIWKETQEMGTGRAVSANGNVVIVTLYFPKPDIPSKIQVNVFPP</sequence>
<dbReference type="EMBL" id="GBHO01022796">
    <property type="protein sequence ID" value="JAG20808.1"/>
    <property type="molecule type" value="Transcribed_RNA"/>
</dbReference>
<feature type="compositionally biased region" description="Polar residues" evidence="1">
    <location>
        <begin position="17"/>
        <end position="28"/>
    </location>
</feature>
<evidence type="ECO:0000313" key="3">
    <source>
        <dbReference type="EMBL" id="JAG20808.1"/>
    </source>
</evidence>
<protein>
    <submittedName>
        <fullName evidence="3">Golgi-associated plant pathogenesis-related protein 1</fullName>
    </submittedName>
</protein>
<proteinExistence type="predicted"/>